<evidence type="ECO:0000256" key="7">
    <source>
        <dbReference type="SAM" id="Phobius"/>
    </source>
</evidence>
<comment type="similarity">
    <text evidence="2">Belongs to the GSP F family.</text>
</comment>
<feature type="domain" description="Type II secretion system protein GspF" evidence="8">
    <location>
        <begin position="234"/>
        <end position="354"/>
    </location>
</feature>
<dbReference type="GO" id="GO:0005886">
    <property type="term" value="C:plasma membrane"/>
    <property type="evidence" value="ECO:0007669"/>
    <property type="project" value="UniProtKB-SubCell"/>
</dbReference>
<dbReference type="HOGENOM" id="CLU_035032_1_0_9"/>
<evidence type="ECO:0000256" key="4">
    <source>
        <dbReference type="ARBA" id="ARBA00022692"/>
    </source>
</evidence>
<feature type="transmembrane region" description="Helical" evidence="7">
    <location>
        <begin position="180"/>
        <end position="201"/>
    </location>
</feature>
<proteinExistence type="inferred from homology"/>
<evidence type="ECO:0000256" key="5">
    <source>
        <dbReference type="ARBA" id="ARBA00022989"/>
    </source>
</evidence>
<reference evidence="9 10" key="1">
    <citation type="journal article" date="2006" name="Proc. Natl. Acad. Sci. U.S.A.">
        <title>Molecular genetic anatomy of inter- and intraserotype variation in the human bacterial pathogen group A Streptococcus.</title>
        <authorList>
            <person name="Beres S.B."/>
            <person name="Richter E.W."/>
            <person name="Nagiec M.J."/>
            <person name="Sumby P."/>
            <person name="Porcella S.F."/>
            <person name="DeLeo F.R."/>
            <person name="Musser J.M."/>
        </authorList>
    </citation>
    <scope>NUCLEOTIDE SEQUENCE [LARGE SCALE GENOMIC DNA]</scope>
    <source>
        <strain evidence="9 10">MGAS9429</strain>
    </source>
</reference>
<dbReference type="AlphaFoldDB" id="Q1JNX3"/>
<dbReference type="InterPro" id="IPR042094">
    <property type="entry name" value="T2SS_GspF_sf"/>
</dbReference>
<dbReference type="PRINTS" id="PR00812">
    <property type="entry name" value="BCTERIALGSPF"/>
</dbReference>
<gene>
    <name evidence="9" type="primary">comYB</name>
    <name evidence="9" type="ordered locus">MGAS9429_Spy0088</name>
</gene>
<evidence type="ECO:0000313" key="9">
    <source>
        <dbReference type="EMBL" id="ABF31276.1"/>
    </source>
</evidence>
<keyword evidence="6 7" id="KW-0472">Membrane</keyword>
<dbReference type="Pfam" id="PF00482">
    <property type="entry name" value="T2SSF"/>
    <property type="match status" value="2"/>
</dbReference>
<dbReference type="InterPro" id="IPR047692">
    <property type="entry name" value="T4P_ComGB"/>
</dbReference>
<sequence>MTLLKTNLNIIPHRTGINKLISFLRQDISIPSKLSLKKLSSKHQHKFIQLLANLLSTGFSFAEVIAFLKRSQLLQLDYVLKMEESLLKGQGLADMLSGLGFSDAILTQISLADRHGNIETTLVAIQHYLNQMARIRRKTVEVITYPLILLLFLFVMMLGLRRYLVPQLETQNQITYFLNHFPAFFIGFCSGLILLFGMVWLRWRSQSRLKLYSRLSRYPFLGKLLKQYLTSYYAREWSTLIGQGLDLMTILDIMAIEKSSLMKELAEDIRMSLLEGQAFHIKVATYPFFKKELSLMIEYGEIKSKLGVELEIYAQESWEQFFSQLYQVTQLIQPAIFLVVAVTIVMIYAAILLPIYQNMGGIF</sequence>
<dbReference type="KEGG" id="spk:MGAS9429_Spy0088"/>
<dbReference type="EMBL" id="CP000259">
    <property type="protein sequence ID" value="ABF31276.1"/>
    <property type="molecule type" value="Genomic_DNA"/>
</dbReference>
<evidence type="ECO:0000259" key="8">
    <source>
        <dbReference type="Pfam" id="PF00482"/>
    </source>
</evidence>
<name>Q1JNX3_STRPC</name>
<keyword evidence="4 7" id="KW-0812">Transmembrane</keyword>
<dbReference type="NCBIfam" id="NF041012">
    <property type="entry name" value="T4P_ComGB"/>
    <property type="match status" value="1"/>
</dbReference>
<keyword evidence="5 7" id="KW-1133">Transmembrane helix</keyword>
<evidence type="ECO:0000256" key="1">
    <source>
        <dbReference type="ARBA" id="ARBA00004651"/>
    </source>
</evidence>
<feature type="transmembrane region" description="Helical" evidence="7">
    <location>
        <begin position="142"/>
        <end position="160"/>
    </location>
</feature>
<dbReference type="PANTHER" id="PTHR30012:SF0">
    <property type="entry name" value="TYPE II SECRETION SYSTEM PROTEIN F-RELATED"/>
    <property type="match status" value="1"/>
</dbReference>
<dbReference type="InterPro" id="IPR003004">
    <property type="entry name" value="GspF/PilC"/>
</dbReference>
<protein>
    <submittedName>
        <fullName evidence="9">ComG operon protein 2</fullName>
    </submittedName>
</protein>
<feature type="transmembrane region" description="Helical" evidence="7">
    <location>
        <begin position="335"/>
        <end position="356"/>
    </location>
</feature>
<accession>Q1JNX3</accession>
<evidence type="ECO:0000313" key="10">
    <source>
        <dbReference type="Proteomes" id="UP000002433"/>
    </source>
</evidence>
<keyword evidence="3" id="KW-1003">Cell membrane</keyword>
<comment type="subcellular location">
    <subcellularLocation>
        <location evidence="1">Cell membrane</location>
        <topology evidence="1">Multi-pass membrane protein</topology>
    </subcellularLocation>
</comment>
<evidence type="ECO:0000256" key="6">
    <source>
        <dbReference type="ARBA" id="ARBA00023136"/>
    </source>
</evidence>
<dbReference type="Proteomes" id="UP000002433">
    <property type="component" value="Chromosome"/>
</dbReference>
<dbReference type="InterPro" id="IPR018076">
    <property type="entry name" value="T2SS_GspF_dom"/>
</dbReference>
<feature type="domain" description="Type II secretion system protein GspF" evidence="8">
    <location>
        <begin position="47"/>
        <end position="166"/>
    </location>
</feature>
<dbReference type="Gene3D" id="1.20.81.30">
    <property type="entry name" value="Type II secretion system (T2SS), domain F"/>
    <property type="match status" value="2"/>
</dbReference>
<evidence type="ECO:0000256" key="3">
    <source>
        <dbReference type="ARBA" id="ARBA00022475"/>
    </source>
</evidence>
<organism evidence="9 10">
    <name type="scientific">Streptococcus pyogenes serotype M12 (strain MGAS9429)</name>
    <dbReference type="NCBI Taxonomy" id="370551"/>
    <lineage>
        <taxon>Bacteria</taxon>
        <taxon>Bacillati</taxon>
        <taxon>Bacillota</taxon>
        <taxon>Bacilli</taxon>
        <taxon>Lactobacillales</taxon>
        <taxon>Streptococcaceae</taxon>
        <taxon>Streptococcus</taxon>
    </lineage>
</organism>
<dbReference type="PANTHER" id="PTHR30012">
    <property type="entry name" value="GENERAL SECRETION PATHWAY PROTEIN"/>
    <property type="match status" value="1"/>
</dbReference>
<evidence type="ECO:0000256" key="2">
    <source>
        <dbReference type="ARBA" id="ARBA00005745"/>
    </source>
</evidence>